<keyword evidence="2" id="KW-1185">Reference proteome</keyword>
<dbReference type="AlphaFoldDB" id="A0A6G0TBW4"/>
<evidence type="ECO:0000313" key="2">
    <source>
        <dbReference type="Proteomes" id="UP000475862"/>
    </source>
</evidence>
<dbReference type="Proteomes" id="UP000475862">
    <property type="component" value="Unassembled WGS sequence"/>
</dbReference>
<comment type="caution">
    <text evidence="1">The sequence shown here is derived from an EMBL/GenBank/DDBJ whole genome shotgun (WGS) entry which is preliminary data.</text>
</comment>
<sequence>MNQSITRLVYAYNSAKRSGKPFPESFRMSRDRTTLQRKLLRTCYEDLERRVKSGETGLRVVIVNGFPTVSALSKNGNGRFFTNIEDACLFLSSFDWYSTFQLHNVDGAFNTYYDALHKSVLDFVPKCTFTDSKFPPWFDKGLKNILYLKKKGRIKFKASSSAYDYREFSLLRARFKYESKKCLRNYVERIESSLISNPAGYWKFVRNKKSFSMIPKVVSYSESTSANEQDAANLFSLYFSSVFSVNDFDLDTTSLGIKSFGLPNNVNFTVDDVYKKLSNLHGNYYCIEYLYQYIMEEIKRRFMYSEEDLERKMGPKTYLSKEEEMIIKNWILAKAVVGFPIRPDDVKDFVQNVANGPEKECTTVLCSFSAD</sequence>
<name>A0A6G0TBW4_APHGL</name>
<gene>
    <name evidence="1" type="ORF">AGLY_012299</name>
</gene>
<reference evidence="1 2" key="1">
    <citation type="submission" date="2019-08" db="EMBL/GenBank/DDBJ databases">
        <title>The genome of the soybean aphid Biotype 1, its phylome, world population structure and adaptation to the North American continent.</title>
        <authorList>
            <person name="Giordano R."/>
            <person name="Donthu R.K."/>
            <person name="Hernandez A.G."/>
            <person name="Wright C.L."/>
            <person name="Zimin A.V."/>
        </authorList>
    </citation>
    <scope>NUCLEOTIDE SEQUENCE [LARGE SCALE GENOMIC DNA]</scope>
    <source>
        <tissue evidence="1">Whole aphids</tissue>
    </source>
</reference>
<protein>
    <submittedName>
        <fullName evidence="1">Uncharacterized protein</fullName>
    </submittedName>
</protein>
<proteinExistence type="predicted"/>
<accession>A0A6G0TBW4</accession>
<dbReference type="OrthoDB" id="6629632at2759"/>
<dbReference type="EMBL" id="VYZN01000048">
    <property type="protein sequence ID" value="KAE9528724.1"/>
    <property type="molecule type" value="Genomic_DNA"/>
</dbReference>
<organism evidence="1 2">
    <name type="scientific">Aphis glycines</name>
    <name type="common">Soybean aphid</name>
    <dbReference type="NCBI Taxonomy" id="307491"/>
    <lineage>
        <taxon>Eukaryota</taxon>
        <taxon>Metazoa</taxon>
        <taxon>Ecdysozoa</taxon>
        <taxon>Arthropoda</taxon>
        <taxon>Hexapoda</taxon>
        <taxon>Insecta</taxon>
        <taxon>Pterygota</taxon>
        <taxon>Neoptera</taxon>
        <taxon>Paraneoptera</taxon>
        <taxon>Hemiptera</taxon>
        <taxon>Sternorrhyncha</taxon>
        <taxon>Aphidomorpha</taxon>
        <taxon>Aphidoidea</taxon>
        <taxon>Aphididae</taxon>
        <taxon>Aphidini</taxon>
        <taxon>Aphis</taxon>
        <taxon>Aphis</taxon>
    </lineage>
</organism>
<evidence type="ECO:0000313" key="1">
    <source>
        <dbReference type="EMBL" id="KAE9528724.1"/>
    </source>
</evidence>